<dbReference type="Gene3D" id="1.20.1250.20">
    <property type="entry name" value="MFS general substrate transporter like domains"/>
    <property type="match status" value="1"/>
</dbReference>
<dbReference type="PANTHER" id="PTHR23501:SF1">
    <property type="entry name" value="TRANSPORT PROTEIN HSRA-RELATED"/>
    <property type="match status" value="1"/>
</dbReference>
<evidence type="ECO:0000256" key="3">
    <source>
        <dbReference type="ARBA" id="ARBA00022989"/>
    </source>
</evidence>
<keyword evidence="2 6" id="KW-0812">Transmembrane</keyword>
<evidence type="ECO:0000259" key="7">
    <source>
        <dbReference type="PROSITE" id="PS50850"/>
    </source>
</evidence>
<feature type="domain" description="Major facilitator superfamily (MFS) profile" evidence="7">
    <location>
        <begin position="54"/>
        <end position="498"/>
    </location>
</feature>
<dbReference type="Gene3D" id="1.20.1720.10">
    <property type="entry name" value="Multidrug resistance protein D"/>
    <property type="match status" value="1"/>
</dbReference>
<dbReference type="GO" id="GO:0022857">
    <property type="term" value="F:transmembrane transporter activity"/>
    <property type="evidence" value="ECO:0007669"/>
    <property type="project" value="InterPro"/>
</dbReference>
<evidence type="ECO:0000313" key="8">
    <source>
        <dbReference type="EMBL" id="MCK9685676.1"/>
    </source>
</evidence>
<keyword evidence="4 6" id="KW-0472">Membrane</keyword>
<dbReference type="PANTHER" id="PTHR23501">
    <property type="entry name" value="MAJOR FACILITATOR SUPERFAMILY"/>
    <property type="match status" value="1"/>
</dbReference>
<dbReference type="Proteomes" id="UP001139353">
    <property type="component" value="Unassembled WGS sequence"/>
</dbReference>
<feature type="transmembrane region" description="Helical" evidence="6">
    <location>
        <begin position="241"/>
        <end position="260"/>
    </location>
</feature>
<gene>
    <name evidence="8" type="ORF">LPC04_08135</name>
</gene>
<feature type="transmembrane region" description="Helical" evidence="6">
    <location>
        <begin position="208"/>
        <end position="229"/>
    </location>
</feature>
<feature type="transmembrane region" description="Helical" evidence="6">
    <location>
        <begin position="92"/>
        <end position="112"/>
    </location>
</feature>
<sequence length="505" mass="53590">MNPRRHRPAREASPADRSLVGGDSNLPGAAEMQLEKTASSTHVEGARADVSRWLPVALASALFMDLLDTSALGTALPTLAREFGTDPLNLKFALTAYMLTMAVLVPTSGWLADRWGPRRVFMNAVRVYLLGSIICGLSQSVTMIVVGRVIQGMGGAMMTPVARLIVVATTPRERLIQALNGFTIPAIIGPLMGPPLAGLLLSVASWRWIFFINLPVGLIGMWAVMRLVPRLRHPHPGPFDVSGFAIAAVAITSFVSLAELVTSQSVSWKVSIAVAIIAAVSAALFVRHARRTQRPMLELRLFAKPTYLACMVGTTALRLGFGATPLLMPMLMQIAFGWSALRSGSMLVAMMAGSIVARFAATRFVRQFGFRPTLIATGIGASALSVTPVFFRADTATVWIVIALAVLGFARAAHFVAASPMTFAEVAPEEVSRASTLSTVIQQLGLSMGISIAGLALAWARPADGVLTTSSFAPAFLALAAGALLTIPAYARLHPQVGEHMRGTA</sequence>
<dbReference type="GO" id="GO:0005886">
    <property type="term" value="C:plasma membrane"/>
    <property type="evidence" value="ECO:0007669"/>
    <property type="project" value="TreeGrafter"/>
</dbReference>
<dbReference type="AlphaFoldDB" id="A0A9X1YGU2"/>
<dbReference type="RefSeq" id="WP_275681672.1">
    <property type="nucleotide sequence ID" value="NZ_JAJLJH010000001.1"/>
</dbReference>
<name>A0A9X1YGU2_9BURK</name>
<reference evidence="8" key="1">
    <citation type="submission" date="2021-11" db="EMBL/GenBank/DDBJ databases">
        <title>BS-T2-15 a new species belonging to the Comamonadaceae family isolated from the soil of a French oak forest.</title>
        <authorList>
            <person name="Mieszkin S."/>
            <person name="Alain K."/>
        </authorList>
    </citation>
    <scope>NUCLEOTIDE SEQUENCE</scope>
    <source>
        <strain evidence="8">BS-T2-15</strain>
    </source>
</reference>
<dbReference type="EMBL" id="JAJLJH010000001">
    <property type="protein sequence ID" value="MCK9685676.1"/>
    <property type="molecule type" value="Genomic_DNA"/>
</dbReference>
<keyword evidence="3 6" id="KW-1133">Transmembrane helix</keyword>
<dbReference type="PROSITE" id="PS50850">
    <property type="entry name" value="MFS"/>
    <property type="match status" value="1"/>
</dbReference>
<feature type="transmembrane region" description="Helical" evidence="6">
    <location>
        <begin position="124"/>
        <end position="146"/>
    </location>
</feature>
<feature type="transmembrane region" description="Helical" evidence="6">
    <location>
        <begin position="439"/>
        <end position="460"/>
    </location>
</feature>
<feature type="region of interest" description="Disordered" evidence="5">
    <location>
        <begin position="1"/>
        <end position="26"/>
    </location>
</feature>
<feature type="transmembrane region" description="Helical" evidence="6">
    <location>
        <begin position="307"/>
        <end position="328"/>
    </location>
</feature>
<feature type="transmembrane region" description="Helical" evidence="6">
    <location>
        <begin position="266"/>
        <end position="286"/>
    </location>
</feature>
<dbReference type="InterPro" id="IPR011701">
    <property type="entry name" value="MFS"/>
</dbReference>
<feature type="transmembrane region" description="Helical" evidence="6">
    <location>
        <begin position="182"/>
        <end position="202"/>
    </location>
</feature>
<evidence type="ECO:0000256" key="2">
    <source>
        <dbReference type="ARBA" id="ARBA00022692"/>
    </source>
</evidence>
<evidence type="ECO:0000256" key="5">
    <source>
        <dbReference type="SAM" id="MobiDB-lite"/>
    </source>
</evidence>
<dbReference type="InterPro" id="IPR036259">
    <property type="entry name" value="MFS_trans_sf"/>
</dbReference>
<feature type="transmembrane region" description="Helical" evidence="6">
    <location>
        <begin position="397"/>
        <end position="418"/>
    </location>
</feature>
<proteinExistence type="predicted"/>
<evidence type="ECO:0000256" key="6">
    <source>
        <dbReference type="SAM" id="Phobius"/>
    </source>
</evidence>
<evidence type="ECO:0000313" key="9">
    <source>
        <dbReference type="Proteomes" id="UP001139353"/>
    </source>
</evidence>
<keyword evidence="9" id="KW-1185">Reference proteome</keyword>
<comment type="subcellular location">
    <subcellularLocation>
        <location evidence="1">Membrane</location>
        <topology evidence="1">Multi-pass membrane protein</topology>
    </subcellularLocation>
</comment>
<evidence type="ECO:0000256" key="4">
    <source>
        <dbReference type="ARBA" id="ARBA00023136"/>
    </source>
</evidence>
<evidence type="ECO:0000256" key="1">
    <source>
        <dbReference type="ARBA" id="ARBA00004141"/>
    </source>
</evidence>
<dbReference type="SUPFAM" id="SSF103473">
    <property type="entry name" value="MFS general substrate transporter"/>
    <property type="match status" value="1"/>
</dbReference>
<feature type="transmembrane region" description="Helical" evidence="6">
    <location>
        <begin position="472"/>
        <end position="493"/>
    </location>
</feature>
<accession>A0A9X1YGU2</accession>
<dbReference type="Pfam" id="PF07690">
    <property type="entry name" value="MFS_1"/>
    <property type="match status" value="1"/>
</dbReference>
<organism evidence="8 9">
    <name type="scientific">Scleromatobacter humisilvae</name>
    <dbReference type="NCBI Taxonomy" id="2897159"/>
    <lineage>
        <taxon>Bacteria</taxon>
        <taxon>Pseudomonadati</taxon>
        <taxon>Pseudomonadota</taxon>
        <taxon>Betaproteobacteria</taxon>
        <taxon>Burkholderiales</taxon>
        <taxon>Sphaerotilaceae</taxon>
        <taxon>Scleromatobacter</taxon>
    </lineage>
</organism>
<protein>
    <submittedName>
        <fullName evidence="8">MFS transporter</fullName>
    </submittedName>
</protein>
<feature type="transmembrane region" description="Helical" evidence="6">
    <location>
        <begin position="340"/>
        <end position="361"/>
    </location>
</feature>
<dbReference type="InterPro" id="IPR020846">
    <property type="entry name" value="MFS_dom"/>
</dbReference>
<feature type="transmembrane region" description="Helical" evidence="6">
    <location>
        <begin position="373"/>
        <end position="391"/>
    </location>
</feature>
<comment type="caution">
    <text evidence="8">The sequence shown here is derived from an EMBL/GenBank/DDBJ whole genome shotgun (WGS) entry which is preliminary data.</text>
</comment>